<feature type="transmembrane region" description="Helical" evidence="2">
    <location>
        <begin position="67"/>
        <end position="85"/>
    </location>
</feature>
<feature type="compositionally biased region" description="Polar residues" evidence="1">
    <location>
        <begin position="41"/>
        <end position="60"/>
    </location>
</feature>
<feature type="region of interest" description="Disordered" evidence="1">
    <location>
        <begin position="22"/>
        <end position="60"/>
    </location>
</feature>
<reference evidence="3 4" key="1">
    <citation type="journal article" date="2023" name="Plants (Basel)">
        <title>Bridging the Gap: Combining Genomics and Transcriptomics Approaches to Understand Stylosanthes scabra, an Orphan Legume from the Brazilian Caatinga.</title>
        <authorList>
            <person name="Ferreira-Neto J.R.C."/>
            <person name="da Silva M.D."/>
            <person name="Binneck E."/>
            <person name="de Melo N.F."/>
            <person name="da Silva R.H."/>
            <person name="de Melo A.L.T.M."/>
            <person name="Pandolfi V."/>
            <person name="Bustamante F.O."/>
            <person name="Brasileiro-Vidal A.C."/>
            <person name="Benko-Iseppon A.M."/>
        </authorList>
    </citation>
    <scope>NUCLEOTIDE SEQUENCE [LARGE SCALE GENOMIC DNA]</scope>
    <source>
        <tissue evidence="3">Leaves</tissue>
    </source>
</reference>
<dbReference type="Proteomes" id="UP001341840">
    <property type="component" value="Unassembled WGS sequence"/>
</dbReference>
<keyword evidence="2" id="KW-1133">Transmembrane helix</keyword>
<name>A0ABU6R5Y5_9FABA</name>
<evidence type="ECO:0000256" key="1">
    <source>
        <dbReference type="SAM" id="MobiDB-lite"/>
    </source>
</evidence>
<organism evidence="3 4">
    <name type="scientific">Stylosanthes scabra</name>
    <dbReference type="NCBI Taxonomy" id="79078"/>
    <lineage>
        <taxon>Eukaryota</taxon>
        <taxon>Viridiplantae</taxon>
        <taxon>Streptophyta</taxon>
        <taxon>Embryophyta</taxon>
        <taxon>Tracheophyta</taxon>
        <taxon>Spermatophyta</taxon>
        <taxon>Magnoliopsida</taxon>
        <taxon>eudicotyledons</taxon>
        <taxon>Gunneridae</taxon>
        <taxon>Pentapetalae</taxon>
        <taxon>rosids</taxon>
        <taxon>fabids</taxon>
        <taxon>Fabales</taxon>
        <taxon>Fabaceae</taxon>
        <taxon>Papilionoideae</taxon>
        <taxon>50 kb inversion clade</taxon>
        <taxon>dalbergioids sensu lato</taxon>
        <taxon>Dalbergieae</taxon>
        <taxon>Pterocarpus clade</taxon>
        <taxon>Stylosanthes</taxon>
    </lineage>
</organism>
<evidence type="ECO:0000313" key="3">
    <source>
        <dbReference type="EMBL" id="MED6118684.1"/>
    </source>
</evidence>
<dbReference type="Pfam" id="PF07466">
    <property type="entry name" value="DUF1517"/>
    <property type="match status" value="1"/>
</dbReference>
<evidence type="ECO:0000256" key="2">
    <source>
        <dbReference type="SAM" id="Phobius"/>
    </source>
</evidence>
<sequence length="230" mass="25310">MASSSGGIMGGEFLLLYGTPDSSSSVTLNDQPDRPHYHDSPQPSVDDNNTTHHQQHATSNNKDDDQWVWKIVLIIFIVLVCVAIVHGNSVSVFKVQVAILGGKKGSSIQRDLTRIAHASDTSTPPAGRIDEKKAKKYKEEKSLVIDGFGNEYIVITILVAATGRHKFPNINGAEDLKTAFEKLRSIPSRDLLAGEVLWTPQKVDYTLSEDELIQDYPQLAFSKDHGKFPG</sequence>
<evidence type="ECO:0000313" key="4">
    <source>
        <dbReference type="Proteomes" id="UP001341840"/>
    </source>
</evidence>
<dbReference type="EMBL" id="JASCZI010030218">
    <property type="protein sequence ID" value="MED6118684.1"/>
    <property type="molecule type" value="Genomic_DNA"/>
</dbReference>
<keyword evidence="2" id="KW-0812">Transmembrane</keyword>
<keyword evidence="4" id="KW-1185">Reference proteome</keyword>
<protein>
    <submittedName>
        <fullName evidence="3">Uncharacterized protein</fullName>
    </submittedName>
</protein>
<dbReference type="InterPro" id="IPR053023">
    <property type="entry name" value="FLAP_modulator"/>
</dbReference>
<dbReference type="PANTHER" id="PTHR33975:SF5">
    <property type="entry name" value="PROTEIN, PUTATIVE-RELATED"/>
    <property type="match status" value="1"/>
</dbReference>
<dbReference type="PANTHER" id="PTHR33975">
    <property type="entry name" value="MYELIN-ASSOCIATED OLIGODENDROCYTE BASIC PROTEIN"/>
    <property type="match status" value="1"/>
</dbReference>
<comment type="caution">
    <text evidence="3">The sequence shown here is derived from an EMBL/GenBank/DDBJ whole genome shotgun (WGS) entry which is preliminary data.</text>
</comment>
<keyword evidence="2" id="KW-0472">Membrane</keyword>
<gene>
    <name evidence="3" type="ORF">PIB30_005156</name>
</gene>
<dbReference type="InterPro" id="IPR010903">
    <property type="entry name" value="DUF1517"/>
</dbReference>
<proteinExistence type="predicted"/>
<accession>A0ABU6R5Y5</accession>